<dbReference type="KEGG" id="cmet:K6K41_15400"/>
<keyword evidence="3" id="KW-1185">Reference proteome</keyword>
<protein>
    <submittedName>
        <fullName evidence="2">Uncharacterized protein</fullName>
    </submittedName>
</protein>
<accession>A0A9E6R6S4</accession>
<evidence type="ECO:0000313" key="2">
    <source>
        <dbReference type="EMBL" id="QZN98451.1"/>
    </source>
</evidence>
<dbReference type="RefSeq" id="WP_261401376.1">
    <property type="nucleotide sequence ID" value="NZ_CP081869.1"/>
</dbReference>
<evidence type="ECO:0000313" key="3">
    <source>
        <dbReference type="Proteomes" id="UP000825701"/>
    </source>
</evidence>
<feature type="region of interest" description="Disordered" evidence="1">
    <location>
        <begin position="905"/>
        <end position="967"/>
    </location>
</feature>
<sequence>MTLSVPGSVPPGSTTPEEAPPTTDPAWDAALVNAQAAPPPTEDAPPAEAEAEGQEPETDPTSMSESEIRDEYDIPDFAGDGVLDIKVEGDTTVATKATEDFVQGLRDDLESGKIEKGSDEAKLLDLIDAQGAIDNGYDLYGYAEEIQTGAGTYRESQDSPTHLNGLDVKEMVDEKKVAEGISELMGKEGIAKRYDDALKATIDGVPSEALDGIKSKTMEGLFKDGEPNTAFEDYVIDMKEKATAAGDEELADKIDKEVGNYFDALNYFEPEKFADRKQQFDQNMMTHQLDEYVSDPESIDPENLDAGLRATVDVWQSAINGGLQIADKGSKAYKEAEALNAYFKDFADMSKNLSAEDSAKVNMALRSVWMDLKPVGGGPLSESDQARLREISDKVIGEKLDSLSTDDRNAFRKFVDGGAKTGTFGALTGTMGFVSAGVQLSNGGWSEMTSDEQIAAVRDLVGGLSQANDFSKFGSNLVNLGTKSDATAWLGLLDDNFPDIWKGESKVDSEIAKGVTKEINTASDKLANSDLGLDLGNLSEDDKKEFDKALEKLGDKMGDAPDASTAKKLGRTFVRFMGGAGLDVTGGVMDIVTGVRTLQKADTELEKAGAGLSIGGGSATTAMATMNTIKMFAPNGSNLAARLGGNIGARVVQGLAIGSRVLGPVLGVAGAVFGIAGALIAEAVAHQKMQKLTDSQGEFFGRLADQGVAAGDWGDKLEYARYASFMYGGRDAPDDRSMFDFQAEEWKHFQETEGERGSSLNRLAPYLHVDSNLNEKNLFEKYLAGQTSRPGPRGYSFETDDARPWDDTDMEAGTEGLEGDKGYISTSDYYRINVGRVYDAKFYDDHRKDLDVIVDRWDDWNGSDSIVSEKDLNKIVEETDNDDERNAAQFLLNNADFRRAVDGIRESGNQDTKSAPRTSTRGSKWSRRTSRSERGARRSATAGLTAGRRQPLSASPSASSSGARSWR</sequence>
<gene>
    <name evidence="2" type="ORF">K6K41_15400</name>
</gene>
<proteinExistence type="predicted"/>
<feature type="region of interest" description="Disordered" evidence="1">
    <location>
        <begin position="1"/>
        <end position="69"/>
    </location>
</feature>
<feature type="compositionally biased region" description="Acidic residues" evidence="1">
    <location>
        <begin position="49"/>
        <end position="58"/>
    </location>
</feature>
<dbReference type="EMBL" id="CP081869">
    <property type="protein sequence ID" value="QZN98451.1"/>
    <property type="molecule type" value="Genomic_DNA"/>
</dbReference>
<dbReference type="Proteomes" id="UP000825701">
    <property type="component" value="Chromosome"/>
</dbReference>
<feature type="region of interest" description="Disordered" evidence="1">
    <location>
        <begin position="787"/>
        <end position="806"/>
    </location>
</feature>
<feature type="compositionally biased region" description="Low complexity" evidence="1">
    <location>
        <begin position="24"/>
        <end position="36"/>
    </location>
</feature>
<organism evidence="2 3">
    <name type="scientific">Chenggangzhangella methanolivorans</name>
    <dbReference type="NCBI Taxonomy" id="1437009"/>
    <lineage>
        <taxon>Bacteria</taxon>
        <taxon>Pseudomonadati</taxon>
        <taxon>Pseudomonadota</taxon>
        <taxon>Alphaproteobacteria</taxon>
        <taxon>Hyphomicrobiales</taxon>
        <taxon>Methylopilaceae</taxon>
        <taxon>Chenggangzhangella</taxon>
    </lineage>
</organism>
<feature type="compositionally biased region" description="Polar residues" evidence="1">
    <location>
        <begin position="907"/>
        <end position="923"/>
    </location>
</feature>
<name>A0A9E6R6S4_9HYPH</name>
<reference evidence="2" key="1">
    <citation type="submission" date="2021-08" db="EMBL/GenBank/DDBJ databases">
        <authorList>
            <person name="Zhang H."/>
            <person name="Xu M."/>
            <person name="Yu Z."/>
            <person name="Yang L."/>
            <person name="Cai Y."/>
        </authorList>
    </citation>
    <scope>NUCLEOTIDE SEQUENCE</scope>
    <source>
        <strain evidence="2">CHL1</strain>
    </source>
</reference>
<evidence type="ECO:0000256" key="1">
    <source>
        <dbReference type="SAM" id="MobiDB-lite"/>
    </source>
</evidence>
<dbReference type="AlphaFoldDB" id="A0A9E6R6S4"/>
<feature type="compositionally biased region" description="Low complexity" evidence="1">
    <location>
        <begin position="953"/>
        <end position="967"/>
    </location>
</feature>